<dbReference type="InterPro" id="IPR015422">
    <property type="entry name" value="PyrdxlP-dep_Trfase_small"/>
</dbReference>
<dbReference type="SUPFAM" id="SSF53383">
    <property type="entry name" value="PLP-dependent transferases"/>
    <property type="match status" value="1"/>
</dbReference>
<keyword evidence="3 7" id="KW-0032">Aminotransferase</keyword>
<feature type="domain" description="Aminotransferase class I/classII large" evidence="8">
    <location>
        <begin position="34"/>
        <end position="373"/>
    </location>
</feature>
<dbReference type="Pfam" id="PF00155">
    <property type="entry name" value="Aminotran_1_2"/>
    <property type="match status" value="1"/>
</dbReference>
<comment type="similarity">
    <text evidence="2 7">Belongs to the class-I pyridoxal-phosphate-dependent aminotransferase family.</text>
</comment>
<dbReference type="OrthoDB" id="9763453at2"/>
<comment type="catalytic activity">
    <reaction evidence="6">
        <text>L-aspartate + 2-oxoglutarate = oxaloacetate + L-glutamate</text>
        <dbReference type="Rhea" id="RHEA:21824"/>
        <dbReference type="ChEBI" id="CHEBI:16452"/>
        <dbReference type="ChEBI" id="CHEBI:16810"/>
        <dbReference type="ChEBI" id="CHEBI:29985"/>
        <dbReference type="ChEBI" id="CHEBI:29991"/>
        <dbReference type="EC" id="2.6.1.1"/>
    </reaction>
</comment>
<dbReference type="CDD" id="cd00609">
    <property type="entry name" value="AAT_like"/>
    <property type="match status" value="1"/>
</dbReference>
<dbReference type="InterPro" id="IPR050596">
    <property type="entry name" value="AspAT/PAT-like"/>
</dbReference>
<dbReference type="InterPro" id="IPR004839">
    <property type="entry name" value="Aminotransferase_I/II_large"/>
</dbReference>
<accession>A0A1I4PAT6</accession>
<evidence type="ECO:0000313" key="9">
    <source>
        <dbReference type="EMBL" id="SFM24686.1"/>
    </source>
</evidence>
<keyword evidence="9" id="KW-0670">Pyruvate</keyword>
<evidence type="ECO:0000256" key="4">
    <source>
        <dbReference type="ARBA" id="ARBA00022679"/>
    </source>
</evidence>
<evidence type="ECO:0000256" key="7">
    <source>
        <dbReference type="RuleBase" id="RU000481"/>
    </source>
</evidence>
<dbReference type="STRING" id="254406.SAMN04488042_105148"/>
<dbReference type="Proteomes" id="UP000199144">
    <property type="component" value="Unassembled WGS sequence"/>
</dbReference>
<evidence type="ECO:0000256" key="2">
    <source>
        <dbReference type="ARBA" id="ARBA00007441"/>
    </source>
</evidence>
<dbReference type="RefSeq" id="WP_093094326.1">
    <property type="nucleotide sequence ID" value="NZ_FOTQ01000005.1"/>
</dbReference>
<evidence type="ECO:0000259" key="8">
    <source>
        <dbReference type="Pfam" id="PF00155"/>
    </source>
</evidence>
<evidence type="ECO:0000256" key="3">
    <source>
        <dbReference type="ARBA" id="ARBA00022576"/>
    </source>
</evidence>
<dbReference type="EMBL" id="FOTQ01000005">
    <property type="protein sequence ID" value="SFM24686.1"/>
    <property type="molecule type" value="Genomic_DNA"/>
</dbReference>
<gene>
    <name evidence="9" type="ORF">SAMN04488042_105148</name>
</gene>
<evidence type="ECO:0000313" key="10">
    <source>
        <dbReference type="Proteomes" id="UP000199144"/>
    </source>
</evidence>
<dbReference type="InterPro" id="IPR004838">
    <property type="entry name" value="NHTrfase_class1_PyrdxlP-BS"/>
</dbReference>
<keyword evidence="5" id="KW-0663">Pyridoxal phosphate</keyword>
<dbReference type="Gene3D" id="3.90.1150.10">
    <property type="entry name" value="Aspartate Aminotransferase, domain 1"/>
    <property type="match status" value="1"/>
</dbReference>
<dbReference type="EC" id="2.6.1.-" evidence="7"/>
<dbReference type="GO" id="GO:0004069">
    <property type="term" value="F:L-aspartate:2-oxoglutarate aminotransferase activity"/>
    <property type="evidence" value="ECO:0007669"/>
    <property type="project" value="UniProtKB-EC"/>
</dbReference>
<reference evidence="9 10" key="1">
    <citation type="submission" date="2016-10" db="EMBL/GenBank/DDBJ databases">
        <authorList>
            <person name="de Groot N.N."/>
        </authorList>
    </citation>
    <scope>NUCLEOTIDE SEQUENCE [LARGE SCALE GENOMIC DNA]</scope>
    <source>
        <strain evidence="9 10">DSM 15283</strain>
    </source>
</reference>
<dbReference type="GO" id="GO:0006520">
    <property type="term" value="P:amino acid metabolic process"/>
    <property type="evidence" value="ECO:0007669"/>
    <property type="project" value="InterPro"/>
</dbReference>
<comment type="cofactor">
    <cofactor evidence="1 7">
        <name>pyridoxal 5'-phosphate</name>
        <dbReference type="ChEBI" id="CHEBI:597326"/>
    </cofactor>
</comment>
<keyword evidence="4 7" id="KW-0808">Transferase</keyword>
<dbReference type="PANTHER" id="PTHR46383">
    <property type="entry name" value="ASPARTATE AMINOTRANSFERASE"/>
    <property type="match status" value="1"/>
</dbReference>
<protein>
    <recommendedName>
        <fullName evidence="7">Aminotransferase</fullName>
        <ecNumber evidence="7">2.6.1.-</ecNumber>
    </recommendedName>
</protein>
<evidence type="ECO:0000256" key="5">
    <source>
        <dbReference type="ARBA" id="ARBA00022898"/>
    </source>
</evidence>
<dbReference type="PROSITE" id="PS00105">
    <property type="entry name" value="AA_TRANSFER_CLASS_1"/>
    <property type="match status" value="1"/>
</dbReference>
<evidence type="ECO:0000256" key="6">
    <source>
        <dbReference type="ARBA" id="ARBA00049185"/>
    </source>
</evidence>
<dbReference type="Gene3D" id="3.40.640.10">
    <property type="entry name" value="Type I PLP-dependent aspartate aminotransferase-like (Major domain)"/>
    <property type="match status" value="1"/>
</dbReference>
<evidence type="ECO:0000256" key="1">
    <source>
        <dbReference type="ARBA" id="ARBA00001933"/>
    </source>
</evidence>
<organism evidence="9 10">
    <name type="scientific">Shimia aestuarii</name>
    <dbReference type="NCBI Taxonomy" id="254406"/>
    <lineage>
        <taxon>Bacteria</taxon>
        <taxon>Pseudomonadati</taxon>
        <taxon>Pseudomonadota</taxon>
        <taxon>Alphaproteobacteria</taxon>
        <taxon>Rhodobacterales</taxon>
        <taxon>Roseobacteraceae</taxon>
    </lineage>
</organism>
<dbReference type="GO" id="GO:0030170">
    <property type="term" value="F:pyridoxal phosphate binding"/>
    <property type="evidence" value="ECO:0007669"/>
    <property type="project" value="InterPro"/>
</dbReference>
<sequence>MQLSQRITNITGGGSDGWDVFYKARRLISEGTSVTELTIGEHDIGTDPAILTAMDRAATGGHTGYAIVPGITSLRKAVAARIQDRTGVATTYRNILITPGGQSALFAAHLATCNAGDRALFIDPYYATYPGTIRSVGGIPVPIPTRAREAFLPQSESIAAEAAKGAATLLINTPNNPTGTVYDRETLTGIAETSIAHDLWLISDEVYDTQIWNGQHISPRALPGMADRTLVIGSMSKSHAMTGSRIGWICAPEHVVDHLINLATHTTYGVAGFIQDAAEFALAQGVELEEKIAEPFRRRRDLAQAILAGQNTVGMIPSQGAMYLMLDIRATGLSGEDFAHSLLDAHHIAVMPGESFGASAAGHVRVAMTVDDSRFAASLQTLVDHAISLAT</sequence>
<dbReference type="InterPro" id="IPR015421">
    <property type="entry name" value="PyrdxlP-dep_Trfase_major"/>
</dbReference>
<dbReference type="AlphaFoldDB" id="A0A1I4PAT6"/>
<name>A0A1I4PAT6_9RHOB</name>
<keyword evidence="10" id="KW-1185">Reference proteome</keyword>
<dbReference type="PANTHER" id="PTHR46383:SF1">
    <property type="entry name" value="ASPARTATE AMINOTRANSFERASE"/>
    <property type="match status" value="1"/>
</dbReference>
<proteinExistence type="inferred from homology"/>
<dbReference type="InterPro" id="IPR015424">
    <property type="entry name" value="PyrdxlP-dep_Trfase"/>
</dbReference>